<dbReference type="EMBL" id="LAPV01000011">
    <property type="protein sequence ID" value="KKC34595.1"/>
    <property type="molecule type" value="Genomic_DNA"/>
</dbReference>
<dbReference type="PATRIC" id="fig|728005.3.peg.100"/>
<keyword evidence="3" id="KW-1185">Reference proteome</keyword>
<evidence type="ECO:0000313" key="3">
    <source>
        <dbReference type="Proteomes" id="UP000033519"/>
    </source>
</evidence>
<reference evidence="1 3" key="1">
    <citation type="submission" date="2015-03" db="EMBL/GenBank/DDBJ databases">
        <authorList>
            <person name="Lepp D."/>
            <person name="Hassan Y.I."/>
            <person name="Li X.-Z."/>
            <person name="Zhou T."/>
        </authorList>
    </citation>
    <scope>NUCLEOTIDE SEQUENCE [LARGE SCALE GENOMIC DNA]</scope>
    <source>
        <strain evidence="1 3">Cr7-05</strain>
    </source>
</reference>
<evidence type="ECO:0000313" key="4">
    <source>
        <dbReference type="Proteomes" id="UP000182258"/>
    </source>
</evidence>
<gene>
    <name evidence="2" type="ORF">SAMN04488059_11722</name>
    <name evidence="1" type="ORF">WH91_01715</name>
</gene>
<dbReference type="Proteomes" id="UP000033519">
    <property type="component" value="Unassembled WGS sequence"/>
</dbReference>
<organism evidence="2 4">
    <name type="scientific">Devosia psychrophila</name>
    <dbReference type="NCBI Taxonomy" id="728005"/>
    <lineage>
        <taxon>Bacteria</taxon>
        <taxon>Pseudomonadati</taxon>
        <taxon>Pseudomonadota</taxon>
        <taxon>Alphaproteobacteria</taxon>
        <taxon>Hyphomicrobiales</taxon>
        <taxon>Devosiaceae</taxon>
        <taxon>Devosia</taxon>
    </lineage>
</organism>
<name>A0A0F5Q160_9HYPH</name>
<reference evidence="2 4" key="2">
    <citation type="submission" date="2016-10" db="EMBL/GenBank/DDBJ databases">
        <authorList>
            <person name="de Groot N.N."/>
        </authorList>
    </citation>
    <scope>NUCLEOTIDE SEQUENCE [LARGE SCALE GENOMIC DNA]</scope>
    <source>
        <strain evidence="2 4">CGMCC 1.10210</strain>
    </source>
</reference>
<dbReference type="AlphaFoldDB" id="A0A0F5Q160"/>
<evidence type="ECO:0000313" key="1">
    <source>
        <dbReference type="EMBL" id="KKC34595.1"/>
    </source>
</evidence>
<proteinExistence type="predicted"/>
<dbReference type="Proteomes" id="UP000182258">
    <property type="component" value="Unassembled WGS sequence"/>
</dbReference>
<protein>
    <submittedName>
        <fullName evidence="2">Uncharacterized protein</fullName>
    </submittedName>
</protein>
<accession>A0A0F5Q160</accession>
<dbReference type="EMBL" id="FOMB01000017">
    <property type="protein sequence ID" value="SFD00202.1"/>
    <property type="molecule type" value="Genomic_DNA"/>
</dbReference>
<evidence type="ECO:0000313" key="2">
    <source>
        <dbReference type="EMBL" id="SFD00202.1"/>
    </source>
</evidence>
<sequence length="62" mass="6884">MENNITPLERAFELAKSGQFTNVADIKRHLGQEGLSSEQVTGRTLMNQLRELIRTAAEPKSG</sequence>